<dbReference type="OrthoDB" id="21470at2759"/>
<dbReference type="Pfam" id="PF01585">
    <property type="entry name" value="G-patch"/>
    <property type="match status" value="1"/>
</dbReference>
<comment type="caution">
    <text evidence="3">The sequence shown here is derived from an EMBL/GenBank/DDBJ whole genome shotgun (WGS) entry which is preliminary data.</text>
</comment>
<protein>
    <recommendedName>
        <fullName evidence="1">G-patch domain-containing protein</fullName>
    </recommendedName>
</protein>
<evidence type="ECO:0000259" key="1">
    <source>
        <dbReference type="PROSITE" id="PS50174"/>
    </source>
</evidence>
<keyword evidence="4" id="KW-1185">Reference proteome</keyword>
<dbReference type="PANTHER" id="PTHR20923">
    <property type="entry name" value="BAT4 PROTEIN-RELATED"/>
    <property type="match status" value="1"/>
</dbReference>
<sequence>MGIEELSCSVSTAIDSSNVGFKLLKKFGWKEGTGLGASEQGILEPISAFVKKNKRGIGAEKLKKNVEVQKDFKAKEKIKRDLQSNATKKQVSKRIRKMHQEEERFKEKEFERAFFREFWPDNV</sequence>
<dbReference type="Proteomes" id="UP000734854">
    <property type="component" value="Unassembled WGS sequence"/>
</dbReference>
<dbReference type="InterPro" id="IPR039146">
    <property type="entry name" value="GPANK1"/>
</dbReference>
<dbReference type="AlphaFoldDB" id="A0A8J5LJ41"/>
<organism evidence="3 4">
    <name type="scientific">Zingiber officinale</name>
    <name type="common">Ginger</name>
    <name type="synonym">Amomum zingiber</name>
    <dbReference type="NCBI Taxonomy" id="94328"/>
    <lineage>
        <taxon>Eukaryota</taxon>
        <taxon>Viridiplantae</taxon>
        <taxon>Streptophyta</taxon>
        <taxon>Embryophyta</taxon>
        <taxon>Tracheophyta</taxon>
        <taxon>Spermatophyta</taxon>
        <taxon>Magnoliopsida</taxon>
        <taxon>Liliopsida</taxon>
        <taxon>Zingiberales</taxon>
        <taxon>Zingiberaceae</taxon>
        <taxon>Zingiber</taxon>
    </lineage>
</organism>
<dbReference type="EMBL" id="JACMSC010000008">
    <property type="protein sequence ID" value="KAG6510470.1"/>
    <property type="molecule type" value="Genomic_DNA"/>
</dbReference>
<dbReference type="EMBL" id="JACMSC010000007">
    <property type="protein sequence ID" value="KAG6514173.1"/>
    <property type="molecule type" value="Genomic_DNA"/>
</dbReference>
<dbReference type="PROSITE" id="PS50174">
    <property type="entry name" value="G_PATCH"/>
    <property type="match status" value="1"/>
</dbReference>
<evidence type="ECO:0000313" key="3">
    <source>
        <dbReference type="EMBL" id="KAG6514173.1"/>
    </source>
</evidence>
<name>A0A8J5LJ41_ZINOF</name>
<dbReference type="InterPro" id="IPR000467">
    <property type="entry name" value="G_patch_dom"/>
</dbReference>
<dbReference type="SMART" id="SM00443">
    <property type="entry name" value="G_patch"/>
    <property type="match status" value="1"/>
</dbReference>
<gene>
    <name evidence="3" type="ORF">ZIOFF_024514</name>
    <name evidence="2" type="ORF">ZIOFF_028494</name>
</gene>
<dbReference type="PANTHER" id="PTHR20923:SF1">
    <property type="entry name" value="G PATCH DOMAIN AND ANKYRIN REPEAT-CONTAINING PROTEIN 1"/>
    <property type="match status" value="1"/>
</dbReference>
<dbReference type="GO" id="GO:0003676">
    <property type="term" value="F:nucleic acid binding"/>
    <property type="evidence" value="ECO:0007669"/>
    <property type="project" value="InterPro"/>
</dbReference>
<proteinExistence type="predicted"/>
<evidence type="ECO:0000313" key="2">
    <source>
        <dbReference type="EMBL" id="KAG6510470.1"/>
    </source>
</evidence>
<feature type="domain" description="G-patch" evidence="1">
    <location>
        <begin position="16"/>
        <end position="62"/>
    </location>
</feature>
<accession>A0A8J5LJ41</accession>
<evidence type="ECO:0000313" key="4">
    <source>
        <dbReference type="Proteomes" id="UP000734854"/>
    </source>
</evidence>
<reference evidence="3 4" key="1">
    <citation type="submission" date="2020-08" db="EMBL/GenBank/DDBJ databases">
        <title>Plant Genome Project.</title>
        <authorList>
            <person name="Zhang R.-G."/>
        </authorList>
    </citation>
    <scope>NUCLEOTIDE SEQUENCE [LARGE SCALE GENOMIC DNA]</scope>
    <source>
        <tissue evidence="3">Rhizome</tissue>
    </source>
</reference>